<evidence type="ECO:0000256" key="1">
    <source>
        <dbReference type="ARBA" id="ARBA00004123"/>
    </source>
</evidence>
<reference evidence="13" key="1">
    <citation type="submission" date="2019-11" db="EMBL/GenBank/DDBJ databases">
        <title>The nuclear and mitochondrial genomes of Frieseomelitta varia - a highly eusocial stingless bee (Meliponini) with a permanently sterile worker caste.</title>
        <authorList>
            <person name="Freitas F.C.P."/>
            <person name="Lourenco A.P."/>
            <person name="Nunes F.M.F."/>
            <person name="Paschoal A.R."/>
            <person name="Abreu F.C.P."/>
            <person name="Barbin F.O."/>
            <person name="Bataglia L."/>
            <person name="Cardoso-Junior C.A.M."/>
            <person name="Cervoni M.S."/>
            <person name="Silva S.R."/>
            <person name="Dalarmi F."/>
            <person name="Del Lama M.A."/>
            <person name="Depintor T.S."/>
            <person name="Ferreira K.M."/>
            <person name="Goria P.S."/>
            <person name="Jaskot M.C."/>
            <person name="Lago D.C."/>
            <person name="Luna-Lucena D."/>
            <person name="Moda L.M."/>
            <person name="Nascimento L."/>
            <person name="Pedrino M."/>
            <person name="Rabico F.O."/>
            <person name="Sanches F.C."/>
            <person name="Santos D.E."/>
            <person name="Santos C.G."/>
            <person name="Vieira J."/>
            <person name="Lopes T.F."/>
            <person name="Barchuk A.R."/>
            <person name="Hartfelder K."/>
            <person name="Simoes Z.L.P."/>
            <person name="Bitondi M.M.G."/>
            <person name="Pinheiro D.G."/>
        </authorList>
    </citation>
    <scope>NUCLEOTIDE SEQUENCE</scope>
    <source>
        <strain evidence="13">USP_RPSP 00005682</strain>
        <tissue evidence="13">Whole individual</tissue>
    </source>
</reference>
<dbReference type="GO" id="GO:0008270">
    <property type="term" value="F:zinc ion binding"/>
    <property type="evidence" value="ECO:0007669"/>
    <property type="project" value="UniProtKB-KW"/>
</dbReference>
<dbReference type="Pfam" id="PF01530">
    <property type="entry name" value="zf-C2HC"/>
    <property type="match status" value="1"/>
</dbReference>
<feature type="domain" description="SAM" evidence="12">
    <location>
        <begin position="1239"/>
        <end position="1303"/>
    </location>
</feature>
<dbReference type="Gene3D" id="2.30.30.140">
    <property type="match status" value="3"/>
</dbReference>
<evidence type="ECO:0000313" key="13">
    <source>
        <dbReference type="EMBL" id="KAF3428598.1"/>
    </source>
</evidence>
<keyword evidence="9" id="KW-0539">Nucleus</keyword>
<dbReference type="PROSITE" id="PS51079">
    <property type="entry name" value="MBT"/>
    <property type="match status" value="3"/>
</dbReference>
<dbReference type="PROSITE" id="PS51802">
    <property type="entry name" value="ZF_CCHHC"/>
    <property type="match status" value="1"/>
</dbReference>
<dbReference type="GO" id="GO:0006325">
    <property type="term" value="P:chromatin organization"/>
    <property type="evidence" value="ECO:0007669"/>
    <property type="project" value="UniProtKB-KW"/>
</dbReference>
<dbReference type="SUPFAM" id="SSF47769">
    <property type="entry name" value="SAM/Pointed domain"/>
    <property type="match status" value="1"/>
</dbReference>
<dbReference type="CDD" id="cd20101">
    <property type="entry name" value="MBT_L3MBTL1-like_rpt1"/>
    <property type="match status" value="1"/>
</dbReference>
<evidence type="ECO:0000256" key="7">
    <source>
        <dbReference type="ARBA" id="ARBA00023015"/>
    </source>
</evidence>
<dbReference type="SUPFAM" id="SSF63748">
    <property type="entry name" value="Tudor/PWWP/MBT"/>
    <property type="match status" value="3"/>
</dbReference>
<keyword evidence="5" id="KW-0862">Zinc</keyword>
<feature type="region of interest" description="Disordered" evidence="11">
    <location>
        <begin position="1081"/>
        <end position="1154"/>
    </location>
</feature>
<comment type="caution">
    <text evidence="13">The sequence shown here is derived from an EMBL/GenBank/DDBJ whole genome shotgun (WGS) entry which is preliminary data.</text>
</comment>
<evidence type="ECO:0000256" key="9">
    <source>
        <dbReference type="ARBA" id="ARBA00023242"/>
    </source>
</evidence>
<dbReference type="FunFam" id="2.30.30.140:FF:000007">
    <property type="entry name" value="Lethal(3)malignant brain tumor-like protein 1"/>
    <property type="match status" value="2"/>
</dbReference>
<dbReference type="Pfam" id="PF00536">
    <property type="entry name" value="SAM_1"/>
    <property type="match status" value="1"/>
</dbReference>
<dbReference type="GO" id="GO:0005634">
    <property type="term" value="C:nucleus"/>
    <property type="evidence" value="ECO:0007669"/>
    <property type="project" value="UniProtKB-SubCell"/>
</dbReference>
<keyword evidence="7" id="KW-0805">Transcription regulation</keyword>
<feature type="region of interest" description="Disordered" evidence="11">
    <location>
        <begin position="57"/>
        <end position="76"/>
    </location>
</feature>
<dbReference type="GO" id="GO:0045892">
    <property type="term" value="P:negative regulation of DNA-templated transcription"/>
    <property type="evidence" value="ECO:0007669"/>
    <property type="project" value="TreeGrafter"/>
</dbReference>
<accession>A0A833SKP8</accession>
<evidence type="ECO:0000256" key="10">
    <source>
        <dbReference type="PROSITE-ProRule" id="PRU00459"/>
    </source>
</evidence>
<feature type="region of interest" description="Disordered" evidence="11">
    <location>
        <begin position="645"/>
        <end position="694"/>
    </location>
</feature>
<feature type="repeat" description="MBT" evidence="10">
    <location>
        <begin position="706"/>
        <end position="804"/>
    </location>
</feature>
<evidence type="ECO:0000313" key="14">
    <source>
        <dbReference type="Proteomes" id="UP000655588"/>
    </source>
</evidence>
<dbReference type="InterPro" id="IPR001660">
    <property type="entry name" value="SAM"/>
</dbReference>
<dbReference type="GO" id="GO:0003682">
    <property type="term" value="F:chromatin binding"/>
    <property type="evidence" value="ECO:0007669"/>
    <property type="project" value="TreeGrafter"/>
</dbReference>
<evidence type="ECO:0000259" key="12">
    <source>
        <dbReference type="PROSITE" id="PS50105"/>
    </source>
</evidence>
<keyword evidence="4" id="KW-0863">Zinc-finger</keyword>
<dbReference type="PANTHER" id="PTHR12247">
    <property type="entry name" value="POLYCOMB GROUP PROTEIN"/>
    <property type="match status" value="1"/>
</dbReference>
<dbReference type="PROSITE" id="PS50105">
    <property type="entry name" value="SAM_DOMAIN"/>
    <property type="match status" value="1"/>
</dbReference>
<evidence type="ECO:0000256" key="6">
    <source>
        <dbReference type="ARBA" id="ARBA00022853"/>
    </source>
</evidence>
<dbReference type="GO" id="GO:0043565">
    <property type="term" value="F:sequence-specific DNA binding"/>
    <property type="evidence" value="ECO:0007669"/>
    <property type="project" value="InterPro"/>
</dbReference>
<dbReference type="PANTHER" id="PTHR12247:SF131">
    <property type="entry name" value="LD05287P"/>
    <property type="match status" value="1"/>
</dbReference>
<feature type="compositionally biased region" description="Polar residues" evidence="11">
    <location>
        <begin position="64"/>
        <end position="73"/>
    </location>
</feature>
<dbReference type="EMBL" id="WNWW01000208">
    <property type="protein sequence ID" value="KAF3428598.1"/>
    <property type="molecule type" value="Genomic_DNA"/>
</dbReference>
<evidence type="ECO:0000256" key="3">
    <source>
        <dbReference type="ARBA" id="ARBA00022737"/>
    </source>
</evidence>
<dbReference type="InterPro" id="IPR050548">
    <property type="entry name" value="PcG_chromatin_remod_factors"/>
</dbReference>
<dbReference type="Pfam" id="PF02820">
    <property type="entry name" value="MBT"/>
    <property type="match status" value="3"/>
</dbReference>
<comment type="subcellular location">
    <subcellularLocation>
        <location evidence="1">Nucleus</location>
    </subcellularLocation>
</comment>
<feature type="repeat" description="MBT" evidence="10">
    <location>
        <begin position="921"/>
        <end position="1016"/>
    </location>
</feature>
<keyword evidence="14" id="KW-1185">Reference proteome</keyword>
<sequence length="1322" mass="148300">MIRLAEVRNLSVGVTPIDQWQAACCAVATTVGAYEHVAVACDLTFRPVKMEEEIVVDDVDENSNTEAPQSDDPTTPVMPLLYIQQSKLRSAPPTTTNQTLVSPNATQLAAIINPVNNQIVTGQNKVFIQGPSQVTTSQSKQHIVIHRPINTVSTTTTSQGQKHILLRKSNTSTAQIVPLSTSQGNQTNAQAGKHTFAYLGTLIKPNKSRESVVIPAGALTTTQIAKPKLVIAPVISQLAQTSTSSTTGSQSQTPKHMANLLLPVSIPPQGGPTKSSMFNLKINNGQINTENKGTITVLRESKTTNSATHPPPLHPIAKMSLLNANKGNNNSTDSIKITENPDSAVITPIPKKDDIGMPEKRKKTISNILRGSSEKRLKKQTLPKSPQESIVDVSYALSSPESEQDKDKKVQNDDDITLIKVVPSEEKTVKLTNANMDDDIKIEIIKTRTSCGIESITDNKSDTKININNHEDLKDHLNTTHPNDSNFDATKVLDWKDGVGTLPGSTLKFCMNEFGIMEVVDEDENNKQGKDCIGDKENVCSTQNSSKSSPVTVNNINNEKKQFIVTADDRKSRTVSADTMYHCEGCGCYGLAAEFESPISCGPTCTEIIEAKKQPALRKEKELKYVRHIHFDCIDRDLRARRKRKRLLQEQQQSKDMEDKSEDKGQDKVKSETDEDTKESITGMDEESQGDIAESKYPWQTGKLGFSWSKYLEHCKAKAAPVKLFKDPFPYAKNHFKVGMKLEGIDPEHPSRYCVLTVVEVVGYRIRLHFDGYAENYDFWINADSMDIFPVGWSEKNGHRLDPPKGYVASNFNWNAYLKICKATAAPKNIFSNKSVSSVCPTGFRVGMKLEAVDRKHSSLVCVASIAGLMDSRILVHFDSWDEVYDYWADASSPYIHPVGWCHHNGHSLTPPNNYKDPKSFTWDAYLRETRSMVAPARAFKQRPPCGFKRGMKLETVDKRVPQLIRVATVEDVKDHMLKIRFDGWPENHAYWVDDDSPDIHPMGWCMKTGHPLEPPLTPDNLNDRPECGTYGCKGIGHVKGPKYATHNSASGCPYSPQNLHKVRQLSDRLNLKHETCDFEEDMQDRPKLEKADKIKMEKSEKPLFSDERLMKTEKDIKQEDGDFSDKNDKSENSEKYNRSKHHHSDGQTDDDELLRKRKKRRQISEEPLYSLSNSYGDSSLTTIPYAANMPDKQLRTELYQSVYNPGYNPLPDSPHIWAKHSNALNRVVAKQNTNPRRWSNEEVIKFIQSVPNCKEIGNIFRQHNIDGEAFLMLTQEDLVSLLGLRLGPAIKLYNSIVLLRRRATRLVQINEVSPDQRDSIF</sequence>
<feature type="region of interest" description="Disordered" evidence="11">
    <location>
        <begin position="369"/>
        <end position="391"/>
    </location>
</feature>
<keyword evidence="6" id="KW-0156">Chromatin regulator</keyword>
<feature type="repeat" description="MBT" evidence="10">
    <location>
        <begin position="812"/>
        <end position="912"/>
    </location>
</feature>
<evidence type="ECO:0000256" key="5">
    <source>
        <dbReference type="ARBA" id="ARBA00022833"/>
    </source>
</evidence>
<evidence type="ECO:0000256" key="2">
    <source>
        <dbReference type="ARBA" id="ARBA00022723"/>
    </source>
</evidence>
<dbReference type="Gene3D" id="4.10.320.30">
    <property type="match status" value="1"/>
</dbReference>
<dbReference type="Proteomes" id="UP000655588">
    <property type="component" value="Unassembled WGS sequence"/>
</dbReference>
<name>A0A833SKP8_9HYME</name>
<evidence type="ECO:0000256" key="11">
    <source>
        <dbReference type="SAM" id="MobiDB-lite"/>
    </source>
</evidence>
<keyword evidence="3" id="KW-0677">Repeat</keyword>
<feature type="compositionally biased region" description="Basic and acidic residues" evidence="11">
    <location>
        <begin position="653"/>
        <end position="672"/>
    </location>
</feature>
<evidence type="ECO:0000256" key="8">
    <source>
        <dbReference type="ARBA" id="ARBA00023163"/>
    </source>
</evidence>
<dbReference type="GO" id="GO:0042393">
    <property type="term" value="F:histone binding"/>
    <property type="evidence" value="ECO:0007669"/>
    <property type="project" value="TreeGrafter"/>
</dbReference>
<dbReference type="CDD" id="cd20103">
    <property type="entry name" value="MBT_L3MBTL1-like_rpt3"/>
    <property type="match status" value="1"/>
</dbReference>
<dbReference type="Gene3D" id="1.10.150.50">
    <property type="entry name" value="Transcription Factor, Ets-1"/>
    <property type="match status" value="1"/>
</dbReference>
<dbReference type="InterPro" id="IPR003118">
    <property type="entry name" value="Pointed_dom"/>
</dbReference>
<keyword evidence="2" id="KW-0479">Metal-binding</keyword>
<dbReference type="InterPro" id="IPR013761">
    <property type="entry name" value="SAM/pointed_sf"/>
</dbReference>
<dbReference type="SMART" id="SM00251">
    <property type="entry name" value="SAM_PNT"/>
    <property type="match status" value="1"/>
</dbReference>
<dbReference type="CDD" id="cd09582">
    <property type="entry name" value="SAM_Scm-like-3MBT3_4"/>
    <property type="match status" value="1"/>
</dbReference>
<keyword evidence="8" id="KW-0804">Transcription</keyword>
<proteinExistence type="predicted"/>
<dbReference type="SMART" id="SM00454">
    <property type="entry name" value="SAM"/>
    <property type="match status" value="1"/>
</dbReference>
<feature type="compositionally biased region" description="Basic and acidic residues" evidence="11">
    <location>
        <begin position="1084"/>
        <end position="1138"/>
    </location>
</feature>
<dbReference type="InterPro" id="IPR004092">
    <property type="entry name" value="Mbt"/>
</dbReference>
<dbReference type="InterPro" id="IPR002515">
    <property type="entry name" value="Znf_C2H2C"/>
</dbReference>
<protein>
    <recommendedName>
        <fullName evidence="12">SAM domain-containing protein</fullName>
    </recommendedName>
</protein>
<evidence type="ECO:0000256" key="4">
    <source>
        <dbReference type="ARBA" id="ARBA00022771"/>
    </source>
</evidence>
<dbReference type="SMART" id="SM00561">
    <property type="entry name" value="MBT"/>
    <property type="match status" value="3"/>
</dbReference>
<gene>
    <name evidence="13" type="ORF">E2986_02031</name>
</gene>
<organism evidence="13 14">
    <name type="scientific">Frieseomelitta varia</name>
    <dbReference type="NCBI Taxonomy" id="561572"/>
    <lineage>
        <taxon>Eukaryota</taxon>
        <taxon>Metazoa</taxon>
        <taxon>Ecdysozoa</taxon>
        <taxon>Arthropoda</taxon>
        <taxon>Hexapoda</taxon>
        <taxon>Insecta</taxon>
        <taxon>Pterygota</taxon>
        <taxon>Neoptera</taxon>
        <taxon>Endopterygota</taxon>
        <taxon>Hymenoptera</taxon>
        <taxon>Apocrita</taxon>
        <taxon>Aculeata</taxon>
        <taxon>Apoidea</taxon>
        <taxon>Anthophila</taxon>
        <taxon>Apidae</taxon>
        <taxon>Frieseomelitta</taxon>
    </lineage>
</organism>
<dbReference type="CDD" id="cd20102">
    <property type="entry name" value="MBT_L3MBTL1-like_rpt2"/>
    <property type="match status" value="1"/>
</dbReference>